<protein>
    <submittedName>
        <fullName evidence="1">Uncharacterized protein</fullName>
    </submittedName>
</protein>
<organism evidence="1 2">
    <name type="scientific">Entomomonas moraniae</name>
    <dbReference type="NCBI Taxonomy" id="2213226"/>
    <lineage>
        <taxon>Bacteria</taxon>
        <taxon>Pseudomonadati</taxon>
        <taxon>Pseudomonadota</taxon>
        <taxon>Gammaproteobacteria</taxon>
        <taxon>Pseudomonadales</taxon>
        <taxon>Pseudomonadaceae</taxon>
        <taxon>Entomomonas</taxon>
    </lineage>
</organism>
<dbReference type="EMBL" id="CP029822">
    <property type="protein sequence ID" value="AZS49307.1"/>
    <property type="molecule type" value="Genomic_DNA"/>
</dbReference>
<name>A0A3Q9JH00_9GAMM</name>
<dbReference type="AlphaFoldDB" id="A0A3Q9JH00"/>
<sequence length="109" mass="12282">MENLDIYITTMPSSRPADYYLSCLGGSVFIDFNNLGNRVSIVRISFDGYGCCNLGVDTIPLDEEDSAVFKKNMKSKNFNQRVMSLIVRKAISLNASLIWTDALKKYELI</sequence>
<evidence type="ECO:0000313" key="2">
    <source>
        <dbReference type="Proteomes" id="UP000273143"/>
    </source>
</evidence>
<dbReference type="KEGG" id="emo:DM558_00285"/>
<proteinExistence type="predicted"/>
<dbReference type="RefSeq" id="WP_127161526.1">
    <property type="nucleotide sequence ID" value="NZ_CP029822.1"/>
</dbReference>
<reference evidence="2" key="1">
    <citation type="submission" date="2018-06" db="EMBL/GenBank/DDBJ databases">
        <title>Complete genome of Pseudomonas insecticola strain QZS01.</title>
        <authorList>
            <person name="Wang J."/>
            <person name="Su Q."/>
        </authorList>
    </citation>
    <scope>NUCLEOTIDE SEQUENCE [LARGE SCALE GENOMIC DNA]</scope>
    <source>
        <strain evidence="2">QZS01</strain>
    </source>
</reference>
<gene>
    <name evidence="1" type="ORF">DM558_00285</name>
</gene>
<accession>A0A3Q9JH00</accession>
<dbReference type="Proteomes" id="UP000273143">
    <property type="component" value="Chromosome"/>
</dbReference>
<keyword evidence="2" id="KW-1185">Reference proteome</keyword>
<evidence type="ECO:0000313" key="1">
    <source>
        <dbReference type="EMBL" id="AZS49307.1"/>
    </source>
</evidence>